<comment type="caution">
    <text evidence="2">The sequence shown here is derived from an EMBL/GenBank/DDBJ whole genome shotgun (WGS) entry which is preliminary data.</text>
</comment>
<dbReference type="InterPro" id="IPR011944">
    <property type="entry name" value="Steroid_delta5-4_isomerase"/>
</dbReference>
<proteinExistence type="predicted"/>
<feature type="domain" description="DUF4440" evidence="1">
    <location>
        <begin position="13"/>
        <end position="118"/>
    </location>
</feature>
<dbReference type="EMBL" id="MPOH02000016">
    <property type="protein sequence ID" value="OQD53890.1"/>
    <property type="molecule type" value="Genomic_DNA"/>
</dbReference>
<accession>A0A1V6MN17</accession>
<dbReference type="NCBIfam" id="TIGR02246">
    <property type="entry name" value="SgcJ/EcaC family oxidoreductase"/>
    <property type="match status" value="1"/>
</dbReference>
<dbReference type="CDD" id="cd00531">
    <property type="entry name" value="NTF2_like"/>
    <property type="match status" value="1"/>
</dbReference>
<reference evidence="3" key="1">
    <citation type="submission" date="2016-11" db="EMBL/GenBank/DDBJ databases">
        <authorList>
            <person name="Schniete J.K."/>
            <person name="Salih T."/>
            <person name="Algora Gallardo L."/>
            <person name="Martinez Fernandez S."/>
            <person name="Herron P.R."/>
        </authorList>
    </citation>
    <scope>NUCLEOTIDE SEQUENCE [LARGE SCALE GENOMIC DNA]</scope>
    <source>
        <strain evidence="3">DSM 41896</strain>
    </source>
</reference>
<dbReference type="RefSeq" id="WP_073493414.1">
    <property type="nucleotide sequence ID" value="NZ_MPOH02000016.1"/>
</dbReference>
<dbReference type="InterPro" id="IPR032710">
    <property type="entry name" value="NTF2-like_dom_sf"/>
</dbReference>
<dbReference type="Gene3D" id="3.10.450.50">
    <property type="match status" value="1"/>
</dbReference>
<protein>
    <submittedName>
        <fullName evidence="2">DUF4440 domain-containing protein</fullName>
    </submittedName>
</protein>
<gene>
    <name evidence="2" type="ORF">BM536_027045</name>
</gene>
<dbReference type="Proteomes" id="UP000184286">
    <property type="component" value="Unassembled WGS sequence"/>
</dbReference>
<organism evidence="2 3">
    <name type="scientific">Streptomyces phaeoluteigriseus</name>
    <dbReference type="NCBI Taxonomy" id="114686"/>
    <lineage>
        <taxon>Bacteria</taxon>
        <taxon>Bacillati</taxon>
        <taxon>Actinomycetota</taxon>
        <taxon>Actinomycetes</taxon>
        <taxon>Kitasatosporales</taxon>
        <taxon>Streptomycetaceae</taxon>
        <taxon>Streptomyces</taxon>
        <taxon>Streptomyces aurantiacus group</taxon>
    </lineage>
</organism>
<name>A0A1V6MN17_9ACTN</name>
<dbReference type="SUPFAM" id="SSF54427">
    <property type="entry name" value="NTF2-like"/>
    <property type="match status" value="1"/>
</dbReference>
<sequence>MTVASDELTEEVLAHAENYVRAFNSGDAAAVDLLYTEDAVSVWEKGKPVSGAERRAGLAEFLARKPVMKIEILESYVISDTALLAVDWTIDTPTSQGTERQQGIGVDVLRRGADGRWRFAIDNPYGTDI</sequence>
<dbReference type="STRING" id="114686.BM536_027045"/>
<evidence type="ECO:0000313" key="3">
    <source>
        <dbReference type="Proteomes" id="UP000184286"/>
    </source>
</evidence>
<reference evidence="2 3" key="2">
    <citation type="submission" date="2017-02" db="EMBL/GenBank/DDBJ databases">
        <title>Draft genome sequence of Streptomyces phaeoluteigriseus type strain DSM41896.</title>
        <authorList>
            <person name="Salih T.S."/>
            <person name="Algora Gallardo L."/>
            <person name="Melo Santos T."/>
            <person name="Filgueira Martinez S."/>
            <person name="Herron P.R."/>
        </authorList>
    </citation>
    <scope>NUCLEOTIDE SEQUENCE [LARGE SCALE GENOMIC DNA]</scope>
    <source>
        <strain evidence="2 3">DSM 41896</strain>
    </source>
</reference>
<dbReference type="Pfam" id="PF14534">
    <property type="entry name" value="DUF4440"/>
    <property type="match status" value="1"/>
</dbReference>
<evidence type="ECO:0000313" key="2">
    <source>
        <dbReference type="EMBL" id="OQD53890.1"/>
    </source>
</evidence>
<evidence type="ECO:0000259" key="1">
    <source>
        <dbReference type="Pfam" id="PF14534"/>
    </source>
</evidence>
<dbReference type="OrthoDB" id="7375616at2"/>
<dbReference type="AlphaFoldDB" id="A0A1V6MN17"/>
<dbReference type="InterPro" id="IPR027843">
    <property type="entry name" value="DUF4440"/>
</dbReference>